<dbReference type="InterPro" id="IPR052018">
    <property type="entry name" value="PHP_domain"/>
</dbReference>
<dbReference type="SMART" id="SM00481">
    <property type="entry name" value="POLIIIAc"/>
    <property type="match status" value="1"/>
</dbReference>
<evidence type="ECO:0000259" key="1">
    <source>
        <dbReference type="SMART" id="SM00481"/>
    </source>
</evidence>
<dbReference type="EMBL" id="JAEDAJ010000001">
    <property type="protein sequence ID" value="MBK0330467.1"/>
    <property type="molecule type" value="Genomic_DNA"/>
</dbReference>
<sequence>MAHLPPGLADESRIDLHAHTRCSDGTDDVDALVRHAAEEGLDVVALTDHDTTAGWDEAAEASRRHGVAVIPGIEVSTECEDLSVHVLALLPDPSSSTVLHSHMEHARESRGTRARRMVERLAADHPIRWEDVEAQVAGESTTVGRPHIADALVARGVVADRTEAFGDLLSSSSPYYVRYWAPEPAQAVRAIVAAGGVAVVAHPGALTRGSTIPDDLLEEMVAAGLAGIEVDHREHDDVSRARLRAFARSHELLVTGGSDYHGAGKPNRLGENLTRPSVLAALIERATSRTEVLLP</sequence>
<accession>A0ABS1B751</accession>
<dbReference type="PANTHER" id="PTHR42924:SF3">
    <property type="entry name" value="POLYMERASE_HISTIDINOL PHOSPHATASE N-TERMINAL DOMAIN-CONTAINING PROTEIN"/>
    <property type="match status" value="1"/>
</dbReference>
<dbReference type="PANTHER" id="PTHR42924">
    <property type="entry name" value="EXONUCLEASE"/>
    <property type="match status" value="1"/>
</dbReference>
<dbReference type="RefSeq" id="WP_200501075.1">
    <property type="nucleotide sequence ID" value="NZ_JAEDAJ010000001.1"/>
</dbReference>
<dbReference type="Gene3D" id="1.10.150.650">
    <property type="match status" value="1"/>
</dbReference>
<dbReference type="InterPro" id="IPR016195">
    <property type="entry name" value="Pol/histidinol_Pase-like"/>
</dbReference>
<comment type="caution">
    <text evidence="2">The sequence shown here is derived from an EMBL/GenBank/DDBJ whole genome shotgun (WGS) entry which is preliminary data.</text>
</comment>
<gene>
    <name evidence="2" type="ORF">I8D64_03530</name>
</gene>
<feature type="domain" description="Polymerase/histidinol phosphatase N-terminal" evidence="1">
    <location>
        <begin position="14"/>
        <end position="79"/>
    </location>
</feature>
<name>A0ABS1B751_9MICO</name>
<dbReference type="Gene3D" id="3.20.20.140">
    <property type="entry name" value="Metal-dependent hydrolases"/>
    <property type="match status" value="1"/>
</dbReference>
<keyword evidence="3" id="KW-1185">Reference proteome</keyword>
<reference evidence="2 3" key="1">
    <citation type="submission" date="2020-12" db="EMBL/GenBank/DDBJ databases">
        <title>Brachybacterium sp. MASK1Z-5, whole genome shotgun sequence.</title>
        <authorList>
            <person name="Tuo L."/>
        </authorList>
    </citation>
    <scope>NUCLEOTIDE SEQUENCE [LARGE SCALE GENOMIC DNA]</scope>
    <source>
        <strain evidence="2 3">MASK1Z-5</strain>
    </source>
</reference>
<dbReference type="CDD" id="cd07438">
    <property type="entry name" value="PHP_HisPPase_AMP"/>
    <property type="match status" value="1"/>
</dbReference>
<proteinExistence type="predicted"/>
<evidence type="ECO:0000313" key="2">
    <source>
        <dbReference type="EMBL" id="MBK0330467.1"/>
    </source>
</evidence>
<dbReference type="SUPFAM" id="SSF89550">
    <property type="entry name" value="PHP domain-like"/>
    <property type="match status" value="1"/>
</dbReference>
<dbReference type="InterPro" id="IPR004013">
    <property type="entry name" value="PHP_dom"/>
</dbReference>
<dbReference type="Proteomes" id="UP000612352">
    <property type="component" value="Unassembled WGS sequence"/>
</dbReference>
<dbReference type="InterPro" id="IPR003141">
    <property type="entry name" value="Pol/His_phosphatase_N"/>
</dbReference>
<evidence type="ECO:0000313" key="3">
    <source>
        <dbReference type="Proteomes" id="UP000612352"/>
    </source>
</evidence>
<organism evidence="2 3">
    <name type="scientific">Brachybacterium halotolerans</name>
    <dbReference type="NCBI Taxonomy" id="2795215"/>
    <lineage>
        <taxon>Bacteria</taxon>
        <taxon>Bacillati</taxon>
        <taxon>Actinomycetota</taxon>
        <taxon>Actinomycetes</taxon>
        <taxon>Micrococcales</taxon>
        <taxon>Dermabacteraceae</taxon>
        <taxon>Brachybacterium</taxon>
    </lineage>
</organism>
<protein>
    <submittedName>
        <fullName evidence="2">PHP domain-containing protein</fullName>
    </submittedName>
</protein>
<dbReference type="Pfam" id="PF02811">
    <property type="entry name" value="PHP"/>
    <property type="match status" value="1"/>
</dbReference>